<reference evidence="6" key="1">
    <citation type="submission" date="2023-07" db="EMBL/GenBank/DDBJ databases">
        <title>Paracoccus sp. MBLB3053 whole genome sequence.</title>
        <authorList>
            <person name="Hwang C.Y."/>
            <person name="Cho E.-S."/>
            <person name="Seo M.-J."/>
        </authorList>
    </citation>
    <scope>NUCLEOTIDE SEQUENCE [LARGE SCALE GENOMIC DNA]</scope>
    <source>
        <strain evidence="6">MBLB3053</strain>
    </source>
</reference>
<evidence type="ECO:0000256" key="2">
    <source>
        <dbReference type="PROSITE-ProRule" id="PRU00169"/>
    </source>
</evidence>
<sequence>MTEPANPSSLSNQPFWRLILLVDDSRAQRRALAVQLRRAGYDVLEAASTAEAMRICSERRPDFVISDWMAPGRSGLEFCQNFRNMRQDRYGYFILLTSRDDKRDVAEGLRAGADDFLTKPVSGAELLARLSAGERVLRMEDSLRSANAQLKETLSRLREREAAIDRDLREAQRLQQSLVSERNGRFGDFDISLLMRPAGHIGGDLVGFFPINARRVGLFALDVSGHGVAAALLSARLAALLSGTAEHNIAVRVSKRGRHEARSPAEIMRHLNRLMIDEVRTDAYFTMIYADLDISSGEVRLVQAGHPHPVVQRADGRIELIGDGGMPVGVFAEAHFEEIALSLAEGDRMFISSDGLTDSENPRGEPLGTEGLQAILRTNAVLRGNALLESICWSAANYALGKRNDDISAVLVERGHPCRANPTDNVTAFPALVQQRPGNQDRPEDH</sequence>
<name>A0ABU2HPZ8_9RHOB</name>
<dbReference type="PANTHER" id="PTHR43156">
    <property type="entry name" value="STAGE II SPORULATION PROTEIN E-RELATED"/>
    <property type="match status" value="1"/>
</dbReference>
<gene>
    <name evidence="5" type="ORF">RGQ15_06010</name>
</gene>
<keyword evidence="6" id="KW-1185">Reference proteome</keyword>
<evidence type="ECO:0000256" key="3">
    <source>
        <dbReference type="SAM" id="Coils"/>
    </source>
</evidence>
<evidence type="ECO:0000313" key="6">
    <source>
        <dbReference type="Proteomes" id="UP001269144"/>
    </source>
</evidence>
<dbReference type="InterPro" id="IPR052016">
    <property type="entry name" value="Bact_Sigma-Reg"/>
</dbReference>
<organism evidence="5 6">
    <name type="scientific">Paracoccus aurantius</name>
    <dbReference type="NCBI Taxonomy" id="3073814"/>
    <lineage>
        <taxon>Bacteria</taxon>
        <taxon>Pseudomonadati</taxon>
        <taxon>Pseudomonadota</taxon>
        <taxon>Alphaproteobacteria</taxon>
        <taxon>Rhodobacterales</taxon>
        <taxon>Paracoccaceae</taxon>
        <taxon>Paracoccus</taxon>
    </lineage>
</organism>
<dbReference type="InterPro" id="IPR036457">
    <property type="entry name" value="PPM-type-like_dom_sf"/>
</dbReference>
<keyword evidence="1" id="KW-0378">Hydrolase</keyword>
<dbReference type="Gene3D" id="3.60.40.10">
    <property type="entry name" value="PPM-type phosphatase domain"/>
    <property type="match status" value="1"/>
</dbReference>
<dbReference type="Gene3D" id="3.40.50.2300">
    <property type="match status" value="1"/>
</dbReference>
<feature type="modified residue" description="4-aspartylphosphate" evidence="2">
    <location>
        <position position="67"/>
    </location>
</feature>
<dbReference type="InterPro" id="IPR011006">
    <property type="entry name" value="CheY-like_superfamily"/>
</dbReference>
<dbReference type="InterPro" id="IPR001789">
    <property type="entry name" value="Sig_transdc_resp-reg_receiver"/>
</dbReference>
<dbReference type="PROSITE" id="PS50110">
    <property type="entry name" value="RESPONSE_REGULATORY"/>
    <property type="match status" value="1"/>
</dbReference>
<dbReference type="SMART" id="SM00448">
    <property type="entry name" value="REC"/>
    <property type="match status" value="1"/>
</dbReference>
<protein>
    <submittedName>
        <fullName evidence="5">Fused response regulator/phosphatase</fullName>
    </submittedName>
</protein>
<evidence type="ECO:0000256" key="1">
    <source>
        <dbReference type="ARBA" id="ARBA00022801"/>
    </source>
</evidence>
<feature type="domain" description="Response regulatory" evidence="4">
    <location>
        <begin position="18"/>
        <end position="134"/>
    </location>
</feature>
<dbReference type="Pfam" id="PF07228">
    <property type="entry name" value="SpoIIE"/>
    <property type="match status" value="1"/>
</dbReference>
<feature type="coiled-coil region" evidence="3">
    <location>
        <begin position="140"/>
        <end position="177"/>
    </location>
</feature>
<evidence type="ECO:0000259" key="4">
    <source>
        <dbReference type="PROSITE" id="PS50110"/>
    </source>
</evidence>
<comment type="caution">
    <text evidence="5">The sequence shown here is derived from an EMBL/GenBank/DDBJ whole genome shotgun (WGS) entry which is preliminary data.</text>
</comment>
<dbReference type="SUPFAM" id="SSF81606">
    <property type="entry name" value="PP2C-like"/>
    <property type="match status" value="1"/>
</dbReference>
<accession>A0ABU2HPZ8</accession>
<dbReference type="EMBL" id="JAVQLW010000001">
    <property type="protein sequence ID" value="MDS9467126.1"/>
    <property type="molecule type" value="Genomic_DNA"/>
</dbReference>
<proteinExistence type="predicted"/>
<dbReference type="Proteomes" id="UP001269144">
    <property type="component" value="Unassembled WGS sequence"/>
</dbReference>
<dbReference type="InterPro" id="IPR001932">
    <property type="entry name" value="PPM-type_phosphatase-like_dom"/>
</dbReference>
<dbReference type="SMART" id="SM00331">
    <property type="entry name" value="PP2C_SIG"/>
    <property type="match status" value="1"/>
</dbReference>
<dbReference type="Pfam" id="PF00072">
    <property type="entry name" value="Response_reg"/>
    <property type="match status" value="1"/>
</dbReference>
<dbReference type="RefSeq" id="WP_311159309.1">
    <property type="nucleotide sequence ID" value="NZ_JAVQLW010000001.1"/>
</dbReference>
<dbReference type="PANTHER" id="PTHR43156:SF2">
    <property type="entry name" value="STAGE II SPORULATION PROTEIN E"/>
    <property type="match status" value="1"/>
</dbReference>
<keyword evidence="2" id="KW-0597">Phosphoprotein</keyword>
<evidence type="ECO:0000313" key="5">
    <source>
        <dbReference type="EMBL" id="MDS9467126.1"/>
    </source>
</evidence>
<keyword evidence="3" id="KW-0175">Coiled coil</keyword>
<dbReference type="SUPFAM" id="SSF52172">
    <property type="entry name" value="CheY-like"/>
    <property type="match status" value="1"/>
</dbReference>